<gene>
    <name evidence="2" type="ORF">SAMN05660649_04049</name>
</gene>
<dbReference type="RefSeq" id="WP_092473767.1">
    <property type="nucleotide sequence ID" value="NZ_FOOX01000018.1"/>
</dbReference>
<dbReference type="STRING" id="341036.SAMN05660649_04049"/>
<accession>A0A1I2XMT0</accession>
<keyword evidence="3" id="KW-1185">Reference proteome</keyword>
<evidence type="ECO:0000313" key="3">
    <source>
        <dbReference type="Proteomes" id="UP000199337"/>
    </source>
</evidence>
<reference evidence="3" key="1">
    <citation type="submission" date="2016-10" db="EMBL/GenBank/DDBJ databases">
        <authorList>
            <person name="Varghese N."/>
            <person name="Submissions S."/>
        </authorList>
    </citation>
    <scope>NUCLEOTIDE SEQUENCE [LARGE SCALE GENOMIC DNA]</scope>
    <source>
        <strain evidence="3">DSM 17038</strain>
    </source>
</reference>
<proteinExistence type="predicted"/>
<evidence type="ECO:0000313" key="2">
    <source>
        <dbReference type="EMBL" id="SFH14804.1"/>
    </source>
</evidence>
<protein>
    <submittedName>
        <fullName evidence="2">Copper amine oxidase N-terminal domain-containing protein</fullName>
    </submittedName>
</protein>
<dbReference type="AlphaFoldDB" id="A0A1I2XMT0"/>
<feature type="domain" description="Copper amine oxidase-like N-terminal" evidence="1">
    <location>
        <begin position="55"/>
        <end position="147"/>
    </location>
</feature>
<dbReference type="InterPro" id="IPR012854">
    <property type="entry name" value="Cu_amine_oxidase-like_N"/>
</dbReference>
<organism evidence="2 3">
    <name type="scientific">Desulfotruncus arcticus DSM 17038</name>
    <dbReference type="NCBI Taxonomy" id="1121424"/>
    <lineage>
        <taxon>Bacteria</taxon>
        <taxon>Bacillati</taxon>
        <taxon>Bacillota</taxon>
        <taxon>Clostridia</taxon>
        <taxon>Eubacteriales</taxon>
        <taxon>Desulfallaceae</taxon>
        <taxon>Desulfotruncus</taxon>
    </lineage>
</organism>
<dbReference type="Pfam" id="PF07833">
    <property type="entry name" value="Cu_amine_oxidN1"/>
    <property type="match status" value="1"/>
</dbReference>
<dbReference type="EMBL" id="FOOX01000018">
    <property type="protein sequence ID" value="SFH14804.1"/>
    <property type="molecule type" value="Genomic_DNA"/>
</dbReference>
<evidence type="ECO:0000259" key="1">
    <source>
        <dbReference type="Pfam" id="PF07833"/>
    </source>
</evidence>
<dbReference type="Proteomes" id="UP000199337">
    <property type="component" value="Unassembled WGS sequence"/>
</dbReference>
<dbReference type="OrthoDB" id="1803459at2"/>
<name>A0A1I2XMT0_9FIRM</name>
<dbReference type="SUPFAM" id="SSF55383">
    <property type="entry name" value="Copper amine oxidase, domain N"/>
    <property type="match status" value="1"/>
</dbReference>
<dbReference type="Gene3D" id="3.30.457.10">
    <property type="entry name" value="Copper amine oxidase-like, N-terminal domain"/>
    <property type="match status" value="1"/>
</dbReference>
<sequence length="201" mass="23179">MDNRGTCNIDNSYHVISGYGKRERYPSKGKFIFGVGRSCPKHSRVREQRKTKDRAGKVFIPLRKISEYFGYTVIFNEETKKVDLVDSNGKKVKLTLYSKKGIVNNKTVEMEVPAKMINQVIFVPLRFISENFDQTVKWDPSTRTVFIDHFIISTPDYLFNQKTLEFSKRDESGKGKHLVLEKIPMSVDWVSMHVTSSNQSG</sequence>
<dbReference type="InterPro" id="IPR036582">
    <property type="entry name" value="Mao_N_sf"/>
</dbReference>